<sequence length="72" mass="8483">MPMEIGKNVTPNNCYQFCQMQNIIRKLQQRLKIGILEQSDNDFATASIRYKDRTVKVQLRLKGNLNDHFKAR</sequence>
<dbReference type="EMBL" id="UINC01118621">
    <property type="protein sequence ID" value="SVC91870.1"/>
    <property type="molecule type" value="Genomic_DNA"/>
</dbReference>
<proteinExistence type="predicted"/>
<gene>
    <name evidence="1" type="ORF">METZ01_LOCUS344724</name>
</gene>
<dbReference type="AlphaFoldDB" id="A0A382R3T0"/>
<name>A0A382R3T0_9ZZZZ</name>
<evidence type="ECO:0000313" key="1">
    <source>
        <dbReference type="EMBL" id="SVC91870.1"/>
    </source>
</evidence>
<protein>
    <submittedName>
        <fullName evidence="1">Uncharacterized protein</fullName>
    </submittedName>
</protein>
<organism evidence="1">
    <name type="scientific">marine metagenome</name>
    <dbReference type="NCBI Taxonomy" id="408172"/>
    <lineage>
        <taxon>unclassified sequences</taxon>
        <taxon>metagenomes</taxon>
        <taxon>ecological metagenomes</taxon>
    </lineage>
</organism>
<reference evidence="1" key="1">
    <citation type="submission" date="2018-05" db="EMBL/GenBank/DDBJ databases">
        <authorList>
            <person name="Lanie J.A."/>
            <person name="Ng W.-L."/>
            <person name="Kazmierczak K.M."/>
            <person name="Andrzejewski T.M."/>
            <person name="Davidsen T.M."/>
            <person name="Wayne K.J."/>
            <person name="Tettelin H."/>
            <person name="Glass J.I."/>
            <person name="Rusch D."/>
            <person name="Podicherti R."/>
            <person name="Tsui H.-C.T."/>
            <person name="Winkler M.E."/>
        </authorList>
    </citation>
    <scope>NUCLEOTIDE SEQUENCE</scope>
</reference>
<accession>A0A382R3T0</accession>